<keyword evidence="2" id="KW-1185">Reference proteome</keyword>
<evidence type="ECO:0000313" key="2">
    <source>
        <dbReference type="Proteomes" id="UP000257109"/>
    </source>
</evidence>
<accession>A0A371HGY3</accession>
<dbReference type="Proteomes" id="UP000257109">
    <property type="component" value="Unassembled WGS sequence"/>
</dbReference>
<dbReference type="OrthoDB" id="998749at2759"/>
<feature type="non-terminal residue" evidence="1">
    <location>
        <position position="1"/>
    </location>
</feature>
<protein>
    <submittedName>
        <fullName evidence="1">Uncharacterized protein</fullName>
    </submittedName>
</protein>
<gene>
    <name evidence="1" type="ORF">CR513_14508</name>
</gene>
<dbReference type="AlphaFoldDB" id="A0A371HGY3"/>
<sequence length="71" mass="8657">MSPYRIVFGKACHLPIEIEHRAYWGIKQCNMAYDNADKERKLQFQELEELHLEAYNNSQIYKQKIKQFHDR</sequence>
<proteinExistence type="predicted"/>
<name>A0A371HGY3_MUCPR</name>
<evidence type="ECO:0000313" key="1">
    <source>
        <dbReference type="EMBL" id="RDY02071.1"/>
    </source>
</evidence>
<reference evidence="1" key="1">
    <citation type="submission" date="2018-05" db="EMBL/GenBank/DDBJ databases">
        <title>Draft genome of Mucuna pruriens seed.</title>
        <authorList>
            <person name="Nnadi N.E."/>
            <person name="Vos R."/>
            <person name="Hasami M.H."/>
            <person name="Devisetty U.K."/>
            <person name="Aguiy J.C."/>
        </authorList>
    </citation>
    <scope>NUCLEOTIDE SEQUENCE [LARGE SCALE GENOMIC DNA]</scope>
    <source>
        <strain evidence="1">JCA_2017</strain>
    </source>
</reference>
<organism evidence="1 2">
    <name type="scientific">Mucuna pruriens</name>
    <name type="common">Velvet bean</name>
    <name type="synonym">Dolichos pruriens</name>
    <dbReference type="NCBI Taxonomy" id="157652"/>
    <lineage>
        <taxon>Eukaryota</taxon>
        <taxon>Viridiplantae</taxon>
        <taxon>Streptophyta</taxon>
        <taxon>Embryophyta</taxon>
        <taxon>Tracheophyta</taxon>
        <taxon>Spermatophyta</taxon>
        <taxon>Magnoliopsida</taxon>
        <taxon>eudicotyledons</taxon>
        <taxon>Gunneridae</taxon>
        <taxon>Pentapetalae</taxon>
        <taxon>rosids</taxon>
        <taxon>fabids</taxon>
        <taxon>Fabales</taxon>
        <taxon>Fabaceae</taxon>
        <taxon>Papilionoideae</taxon>
        <taxon>50 kb inversion clade</taxon>
        <taxon>NPAAA clade</taxon>
        <taxon>indigoferoid/millettioid clade</taxon>
        <taxon>Phaseoleae</taxon>
        <taxon>Mucuna</taxon>
    </lineage>
</organism>
<comment type="caution">
    <text evidence="1">The sequence shown here is derived from an EMBL/GenBank/DDBJ whole genome shotgun (WGS) entry which is preliminary data.</text>
</comment>
<dbReference type="EMBL" id="QJKJ01002604">
    <property type="protein sequence ID" value="RDY02071.1"/>
    <property type="molecule type" value="Genomic_DNA"/>
</dbReference>